<evidence type="ECO:0000313" key="11">
    <source>
        <dbReference type="Proteomes" id="UP000011740"/>
    </source>
</evidence>
<dbReference type="InterPro" id="IPR003838">
    <property type="entry name" value="ABC3_permease_C"/>
</dbReference>
<evidence type="ECO:0000256" key="3">
    <source>
        <dbReference type="ARBA" id="ARBA00022475"/>
    </source>
</evidence>
<feature type="region of interest" description="Disordered" evidence="7">
    <location>
        <begin position="92"/>
        <end position="118"/>
    </location>
</feature>
<evidence type="ECO:0000313" key="10">
    <source>
        <dbReference type="EMBL" id="EMF01043.1"/>
    </source>
</evidence>
<dbReference type="STRING" id="1223523.H340_08551"/>
<sequence>MTGGDVRAVDRDPDDGGHPRDVRPAPARTARPTGPRGPARWLRDLRFGARYAVAGGREGLLRTTLTAVGVGLGVALLLLVASVPSTLAARHARETSRSVGVTGEFRDPAERDARPGPGTLLYQEVRTDFRDKPVTGGLLTADGPDAPRPPGVDRLPEPGEMVVSPALAGLLASDRGALLRDRFAAYRTVGTIGDAGLVGPDELLYYAGSDRIGPATGAKRVDRFGHDEPDQPMSPVLIVLTVLTCVVLLTPVAVFIGTSVRFGGAGRDRRLAALRLIGADLRTVRRIAAGEALTGAVLGLGAGAALFLWLRTYARDLTIRDTGVFPSDVLPTPWTMALITVAVPVCAVAVALFTLRGVAVEPLGVVRGAAPRRRRLWWRLLVPALGAALLTPAFGRAAGELPGVPMDAWQVATGAALLLLGVTALLPWAVEAFVARLRGGPPSWQLAVRRLQLNSGPAARAISGITVAVAGAIAVQTVFTGVRGDFDTSPEALATHSQLVGSHTVGSPRQVHDWVDRLRRTPGVRAADGYVERYIEKDGEPDTVTSVVIGDCATLAELADIGSCRDGDVFLGRSEDPGHADAFGPGTKVVADPYTDDAARPYRWTVPDSARVVRTRPGPTGEHPDGVLATPSAVDASVLPDARTRLSVRTEPGDPDAIERVRNTAAGIHPTLRIERLGGVVKDDNYPLVHRGLLLGAAGMLALIGASLLVTTLEQLRERRRMLAALVAVGTPRRTLAWSVLWQTAIPVLLGMAVAMAGGLGLGWAVLRLTDARVADWWAFLPVTGAGVGLIAVVTLATLPALLRMTRPEGLRTE</sequence>
<keyword evidence="4 8" id="KW-0812">Transmembrane</keyword>
<dbReference type="EMBL" id="AORZ01000017">
    <property type="protein sequence ID" value="EMF01043.1"/>
    <property type="molecule type" value="Genomic_DNA"/>
</dbReference>
<evidence type="ECO:0000256" key="7">
    <source>
        <dbReference type="SAM" id="MobiDB-lite"/>
    </source>
</evidence>
<feature type="transmembrane region" description="Helical" evidence="8">
    <location>
        <begin position="236"/>
        <end position="260"/>
    </location>
</feature>
<dbReference type="PATRIC" id="fig|1223523.3.peg.1751"/>
<proteinExistence type="inferred from homology"/>
<feature type="transmembrane region" description="Helical" evidence="8">
    <location>
        <begin position="376"/>
        <end position="395"/>
    </location>
</feature>
<accession>M3B4W9</accession>
<feature type="transmembrane region" description="Helical" evidence="8">
    <location>
        <begin position="415"/>
        <end position="437"/>
    </location>
</feature>
<feature type="compositionally biased region" description="Basic and acidic residues" evidence="7">
    <location>
        <begin position="7"/>
        <end position="23"/>
    </location>
</feature>
<evidence type="ECO:0000256" key="8">
    <source>
        <dbReference type="SAM" id="Phobius"/>
    </source>
</evidence>
<feature type="domain" description="ABC3 transporter permease C-terminal" evidence="9">
    <location>
        <begin position="247"/>
        <end position="356"/>
    </location>
</feature>
<gene>
    <name evidence="10" type="ORF">H340_08551</name>
</gene>
<evidence type="ECO:0000256" key="5">
    <source>
        <dbReference type="ARBA" id="ARBA00022989"/>
    </source>
</evidence>
<evidence type="ECO:0000256" key="1">
    <source>
        <dbReference type="ARBA" id="ARBA00004651"/>
    </source>
</evidence>
<dbReference type="GO" id="GO:0098797">
    <property type="term" value="C:plasma membrane protein complex"/>
    <property type="evidence" value="ECO:0007669"/>
    <property type="project" value="TreeGrafter"/>
</dbReference>
<feature type="transmembrane region" description="Helical" evidence="8">
    <location>
        <begin position="777"/>
        <end position="803"/>
    </location>
</feature>
<feature type="domain" description="ABC3 transporter permease C-terminal" evidence="9">
    <location>
        <begin position="697"/>
        <end position="804"/>
    </location>
</feature>
<evidence type="ECO:0000256" key="6">
    <source>
        <dbReference type="ARBA" id="ARBA00023136"/>
    </source>
</evidence>
<keyword evidence="6 8" id="KW-0472">Membrane</keyword>
<dbReference type="RefSeq" id="WP_004941950.1">
    <property type="nucleotide sequence ID" value="NZ_AORZ01000017.1"/>
</dbReference>
<dbReference type="PANTHER" id="PTHR30489:SF0">
    <property type="entry name" value="LIPOPROTEIN-RELEASING SYSTEM TRANSMEMBRANE PROTEIN LOLE"/>
    <property type="match status" value="1"/>
</dbReference>
<organism evidence="10 11">
    <name type="scientific">Streptomyces mobaraensis (strain ATCC 29032 / DSM 40847 / JCM 4168 / NBRC 13819 / NCIMB 11159 / IPCR 16-22)</name>
    <dbReference type="NCBI Taxonomy" id="1223523"/>
    <lineage>
        <taxon>Bacteria</taxon>
        <taxon>Bacillati</taxon>
        <taxon>Actinomycetota</taxon>
        <taxon>Actinomycetes</taxon>
        <taxon>Kitasatosporales</taxon>
        <taxon>Streptomycetaceae</taxon>
        <taxon>Streptomyces</taxon>
    </lineage>
</organism>
<comment type="subcellular location">
    <subcellularLocation>
        <location evidence="1">Cell membrane</location>
        <topology evidence="1">Multi-pass membrane protein</topology>
    </subcellularLocation>
</comment>
<comment type="similarity">
    <text evidence="2">Belongs to the ABC-4 integral membrane protein family. LolC/E subfamily.</text>
</comment>
<keyword evidence="5 8" id="KW-1133">Transmembrane helix</keyword>
<evidence type="ECO:0000256" key="2">
    <source>
        <dbReference type="ARBA" id="ARBA00005236"/>
    </source>
</evidence>
<feature type="region of interest" description="Disordered" evidence="7">
    <location>
        <begin position="1"/>
        <end position="39"/>
    </location>
</feature>
<name>M3B4W9_STRM1</name>
<feature type="transmembrane region" description="Helical" evidence="8">
    <location>
        <begin position="292"/>
        <end position="314"/>
    </location>
</feature>
<feature type="transmembrane region" description="Helical" evidence="8">
    <location>
        <begin position="334"/>
        <end position="355"/>
    </location>
</feature>
<feature type="compositionally biased region" description="Low complexity" evidence="7">
    <location>
        <begin position="24"/>
        <end position="39"/>
    </location>
</feature>
<feature type="transmembrane region" description="Helical" evidence="8">
    <location>
        <begin position="458"/>
        <end position="479"/>
    </location>
</feature>
<dbReference type="PANTHER" id="PTHR30489">
    <property type="entry name" value="LIPOPROTEIN-RELEASING SYSTEM TRANSMEMBRANE PROTEIN LOLE"/>
    <property type="match status" value="1"/>
</dbReference>
<evidence type="ECO:0000259" key="9">
    <source>
        <dbReference type="Pfam" id="PF02687"/>
    </source>
</evidence>
<comment type="caution">
    <text evidence="10">The sequence shown here is derived from an EMBL/GenBank/DDBJ whole genome shotgun (WGS) entry which is preliminary data.</text>
</comment>
<feature type="transmembrane region" description="Helical" evidence="8">
    <location>
        <begin position="60"/>
        <end position="81"/>
    </location>
</feature>
<feature type="transmembrane region" description="Helical" evidence="8">
    <location>
        <begin position="692"/>
        <end position="713"/>
    </location>
</feature>
<dbReference type="InterPro" id="IPR051447">
    <property type="entry name" value="Lipoprotein-release_system"/>
</dbReference>
<dbReference type="GO" id="GO:0044874">
    <property type="term" value="P:lipoprotein localization to outer membrane"/>
    <property type="evidence" value="ECO:0007669"/>
    <property type="project" value="TreeGrafter"/>
</dbReference>
<keyword evidence="3" id="KW-1003">Cell membrane</keyword>
<reference evidence="10 11" key="1">
    <citation type="journal article" date="2013" name="Genome Announc.">
        <title>Whole-Genome Shotgun Assembly and Analysis of the Genome of Streptomyces mobaraensis DSM 40847, a Strain for Industrial Production of Microbial Transglutaminase.</title>
        <authorList>
            <person name="Yang H."/>
            <person name="He T."/>
            <person name="Wu W."/>
            <person name="Zhu W."/>
            <person name="Lu B."/>
            <person name="Sun W."/>
        </authorList>
    </citation>
    <scope>NUCLEOTIDE SEQUENCE [LARGE SCALE GENOMIC DNA]</scope>
    <source>
        <strain evidence="10 11">DSM 40847</strain>
    </source>
</reference>
<dbReference type="Proteomes" id="UP000011740">
    <property type="component" value="Unassembled WGS sequence"/>
</dbReference>
<feature type="transmembrane region" description="Helical" evidence="8">
    <location>
        <begin position="740"/>
        <end position="765"/>
    </location>
</feature>
<protein>
    <submittedName>
        <fullName evidence="10">Integral membrane protein</fullName>
    </submittedName>
</protein>
<evidence type="ECO:0000256" key="4">
    <source>
        <dbReference type="ARBA" id="ARBA00022692"/>
    </source>
</evidence>
<dbReference type="AlphaFoldDB" id="M3B4W9"/>
<dbReference type="Pfam" id="PF02687">
    <property type="entry name" value="FtsX"/>
    <property type="match status" value="2"/>
</dbReference>
<dbReference type="eggNOG" id="COG0577">
    <property type="taxonomic scope" value="Bacteria"/>
</dbReference>
<feature type="compositionally biased region" description="Basic and acidic residues" evidence="7">
    <location>
        <begin position="104"/>
        <end position="114"/>
    </location>
</feature>